<evidence type="ECO:0000256" key="1">
    <source>
        <dbReference type="SAM" id="MobiDB-lite"/>
    </source>
</evidence>
<comment type="caution">
    <text evidence="2">The sequence shown here is derived from an EMBL/GenBank/DDBJ whole genome shotgun (WGS) entry which is preliminary data.</text>
</comment>
<evidence type="ECO:0000313" key="3">
    <source>
        <dbReference type="Proteomes" id="UP000636949"/>
    </source>
</evidence>
<dbReference type="AlphaFoldDB" id="A0A8J2Z6F1"/>
<gene>
    <name evidence="2" type="ORF">GCM10010995_22790</name>
</gene>
<reference evidence="2" key="2">
    <citation type="submission" date="2020-09" db="EMBL/GenBank/DDBJ databases">
        <authorList>
            <person name="Sun Q."/>
            <person name="Zhou Y."/>
        </authorList>
    </citation>
    <scope>NUCLEOTIDE SEQUENCE</scope>
    <source>
        <strain evidence="2">CGMCC 1.15758</strain>
    </source>
</reference>
<dbReference type="Proteomes" id="UP000636949">
    <property type="component" value="Unassembled WGS sequence"/>
</dbReference>
<dbReference type="OrthoDB" id="5622421at2"/>
<dbReference type="EMBL" id="BMJS01000033">
    <property type="protein sequence ID" value="GGG04805.1"/>
    <property type="molecule type" value="Genomic_DNA"/>
</dbReference>
<dbReference type="RefSeq" id="WP_117003616.1">
    <property type="nucleotide sequence ID" value="NZ_BMJS01000033.1"/>
</dbReference>
<protein>
    <submittedName>
        <fullName evidence="2">Uncharacterized protein</fullName>
    </submittedName>
</protein>
<keyword evidence="3" id="KW-1185">Reference proteome</keyword>
<proteinExistence type="predicted"/>
<reference evidence="2" key="1">
    <citation type="journal article" date="2014" name="Int. J. Syst. Evol. Microbiol.">
        <title>Complete genome sequence of Corynebacterium casei LMG S-19264T (=DSM 44701T), isolated from a smear-ripened cheese.</title>
        <authorList>
            <consortium name="US DOE Joint Genome Institute (JGI-PGF)"/>
            <person name="Walter F."/>
            <person name="Albersmeier A."/>
            <person name="Kalinowski J."/>
            <person name="Ruckert C."/>
        </authorList>
    </citation>
    <scope>NUCLEOTIDE SEQUENCE</scope>
    <source>
        <strain evidence="2">CGMCC 1.15758</strain>
    </source>
</reference>
<evidence type="ECO:0000313" key="2">
    <source>
        <dbReference type="EMBL" id="GGG04805.1"/>
    </source>
</evidence>
<accession>A0A8J2Z6F1</accession>
<feature type="region of interest" description="Disordered" evidence="1">
    <location>
        <begin position="1"/>
        <end position="31"/>
    </location>
</feature>
<organism evidence="2 3">
    <name type="scientific">Cysteiniphilum litorale</name>
    <dbReference type="NCBI Taxonomy" id="2056700"/>
    <lineage>
        <taxon>Bacteria</taxon>
        <taxon>Pseudomonadati</taxon>
        <taxon>Pseudomonadota</taxon>
        <taxon>Gammaproteobacteria</taxon>
        <taxon>Thiotrichales</taxon>
        <taxon>Fastidiosibacteraceae</taxon>
        <taxon>Cysteiniphilum</taxon>
    </lineage>
</organism>
<name>A0A8J2Z6F1_9GAMM</name>
<sequence length="224" mass="25438">MEQNTIEVTNQQNEQTNVTVTKDTPTNQSTVTTETSFSKDTIKQELAELGLDGLEFDYASFPIISLKGNAFEMKADHDYNPNSFIVTVIKTTEKHVLSDANDDNYHDVKYSPDGIVTTDGEPLKHFMTEMVEQGRKPIVKRYLDVLVQLHTNDKHNKKLVVLSISSTSVSRVSGFFMQMKLQGKINQLQQLKIQVSKGETKKSKGNHQYRLWHFELVEQGQEAA</sequence>